<organism evidence="3 4">
    <name type="scientific">Trachymyrmex septentrionalis</name>
    <dbReference type="NCBI Taxonomy" id="34720"/>
    <lineage>
        <taxon>Eukaryota</taxon>
        <taxon>Metazoa</taxon>
        <taxon>Ecdysozoa</taxon>
        <taxon>Arthropoda</taxon>
        <taxon>Hexapoda</taxon>
        <taxon>Insecta</taxon>
        <taxon>Pterygota</taxon>
        <taxon>Neoptera</taxon>
        <taxon>Endopterygota</taxon>
        <taxon>Hymenoptera</taxon>
        <taxon>Apocrita</taxon>
        <taxon>Aculeata</taxon>
        <taxon>Formicoidea</taxon>
        <taxon>Formicidae</taxon>
        <taxon>Myrmicinae</taxon>
        <taxon>Trachymyrmex</taxon>
    </lineage>
</organism>
<proteinExistence type="predicted"/>
<sequence>MNVTKFSGQNFQLWKFQMKTVFTAQDLLEIVEGESQMPEEDGAEKKAWIKDNARAMSILSASMDYNQLECLVACTTAAEMWTRLSSVHEQKSASSKLSLMTKFHEYRMHPADSVAQHIGKVEAMANQLKDVGEPVSDTTKMAKILGSLPSKYNAFISAWESVSEENQSLDQLRERLIREETRMTSSEDITRALATTSISTPQLKHGTERVESGNSGKRKHLYCNFCKKPGHLTKYCFLKKNRSKNKSKDSRHNDKERENPTNFSAFTVENILPKEINKKDVIPSDENTKLLETVEKHIWLLDSGASRHLCCHREWFAELETRRDLVYLGDDTTVNVEGQGKVYIKRLVNGQWLNGVINDVLFVPSLKKNLFSVGVCMKNGYTINFTNNTVQISDRDNNVRAEGMQQENNLIRLFFKVEPAIQINYMSTESLKLWHQRLGHTNCTSLKKMVCNNYRLLNLATGRITISRNVVFDESAKIIMIESHDRT</sequence>
<gene>
    <name evidence="3" type="ORF">ALC56_06340</name>
</gene>
<dbReference type="AlphaFoldDB" id="A0A195FFU8"/>
<name>A0A195FFU8_9HYME</name>
<dbReference type="PANTHER" id="PTHR47481">
    <property type="match status" value="1"/>
</dbReference>
<protein>
    <submittedName>
        <fullName evidence="3">Copia protein</fullName>
    </submittedName>
</protein>
<evidence type="ECO:0000256" key="1">
    <source>
        <dbReference type="SAM" id="Coils"/>
    </source>
</evidence>
<keyword evidence="4" id="KW-1185">Reference proteome</keyword>
<evidence type="ECO:0000313" key="3">
    <source>
        <dbReference type="EMBL" id="KYN39263.1"/>
    </source>
</evidence>
<dbReference type="PANTHER" id="PTHR47481:SF7">
    <property type="entry name" value="CCHC-TYPE DOMAIN-CONTAINING PROTEIN"/>
    <property type="match status" value="1"/>
</dbReference>
<dbReference type="Pfam" id="PF22936">
    <property type="entry name" value="Pol_BBD"/>
    <property type="match status" value="1"/>
</dbReference>
<dbReference type="InterPro" id="IPR054722">
    <property type="entry name" value="PolX-like_BBD"/>
</dbReference>
<reference evidence="3 4" key="1">
    <citation type="submission" date="2016-03" db="EMBL/GenBank/DDBJ databases">
        <title>Trachymyrmex septentrionalis WGS genome.</title>
        <authorList>
            <person name="Nygaard S."/>
            <person name="Hu H."/>
            <person name="Boomsma J."/>
            <person name="Zhang G."/>
        </authorList>
    </citation>
    <scope>NUCLEOTIDE SEQUENCE [LARGE SCALE GENOMIC DNA]</scope>
    <source>
        <strain evidence="3">Tsep2-gDNA-1</strain>
        <tissue evidence="3">Whole body</tissue>
    </source>
</reference>
<dbReference type="STRING" id="34720.A0A195FFU8"/>
<keyword evidence="1" id="KW-0175">Coiled coil</keyword>
<dbReference type="EMBL" id="KQ981617">
    <property type="protein sequence ID" value="KYN39263.1"/>
    <property type="molecule type" value="Genomic_DNA"/>
</dbReference>
<feature type="coiled-coil region" evidence="1">
    <location>
        <begin position="162"/>
        <end position="189"/>
    </location>
</feature>
<evidence type="ECO:0000259" key="2">
    <source>
        <dbReference type="Pfam" id="PF22936"/>
    </source>
</evidence>
<evidence type="ECO:0000313" key="4">
    <source>
        <dbReference type="Proteomes" id="UP000078541"/>
    </source>
</evidence>
<accession>A0A195FFU8</accession>
<dbReference type="Pfam" id="PF14223">
    <property type="entry name" value="Retrotran_gag_2"/>
    <property type="match status" value="1"/>
</dbReference>
<feature type="domain" description="Retrovirus-related Pol polyprotein from transposon TNT 1-94-like beta-barrel" evidence="2">
    <location>
        <begin position="299"/>
        <end position="381"/>
    </location>
</feature>
<dbReference type="Proteomes" id="UP000078541">
    <property type="component" value="Unassembled WGS sequence"/>
</dbReference>